<evidence type="ECO:0000259" key="11">
    <source>
        <dbReference type="Pfam" id="PF08263"/>
    </source>
</evidence>
<feature type="signal peptide" evidence="10">
    <location>
        <begin position="1"/>
        <end position="29"/>
    </location>
</feature>
<keyword evidence="5 10" id="KW-0732">Signal</keyword>
<keyword evidence="9" id="KW-0325">Glycoprotein</keyword>
<dbReference type="InterPro" id="IPR032675">
    <property type="entry name" value="LRR_dom_sf"/>
</dbReference>
<dbReference type="FunFam" id="3.80.10.10:FF:000406">
    <property type="entry name" value="Leucine-rich repeat (LRR) family protein"/>
    <property type="match status" value="1"/>
</dbReference>
<organism evidence="12">
    <name type="scientific">Eutrema halophilum</name>
    <name type="common">Salt cress</name>
    <name type="synonym">Sisymbrium halophilum</name>
    <dbReference type="NCBI Taxonomy" id="98038"/>
    <lineage>
        <taxon>Eukaryota</taxon>
        <taxon>Viridiplantae</taxon>
        <taxon>Streptophyta</taxon>
        <taxon>Embryophyta</taxon>
        <taxon>Tracheophyta</taxon>
        <taxon>Spermatophyta</taxon>
        <taxon>Magnoliopsida</taxon>
        <taxon>eudicotyledons</taxon>
        <taxon>Gunneridae</taxon>
        <taxon>Pentapetalae</taxon>
        <taxon>rosids</taxon>
        <taxon>malvids</taxon>
        <taxon>Brassicales</taxon>
        <taxon>Brassicaceae</taxon>
        <taxon>Eutremeae</taxon>
        <taxon>Eutrema</taxon>
    </lineage>
</organism>
<evidence type="ECO:0000256" key="6">
    <source>
        <dbReference type="ARBA" id="ARBA00022737"/>
    </source>
</evidence>
<evidence type="ECO:0000313" key="12">
    <source>
        <dbReference type="EMBL" id="BAJ33927.1"/>
    </source>
</evidence>
<evidence type="ECO:0000256" key="5">
    <source>
        <dbReference type="ARBA" id="ARBA00022729"/>
    </source>
</evidence>
<evidence type="ECO:0000256" key="3">
    <source>
        <dbReference type="ARBA" id="ARBA00022614"/>
    </source>
</evidence>
<proteinExistence type="evidence at transcript level"/>
<dbReference type="Pfam" id="PF13855">
    <property type="entry name" value="LRR_8"/>
    <property type="match status" value="2"/>
</dbReference>
<comment type="subcellular location">
    <subcellularLocation>
        <location evidence="1">Membrane</location>
        <topology evidence="1">Single-pass type I membrane protein</topology>
    </subcellularLocation>
</comment>
<comment type="similarity">
    <text evidence="2">Belongs to the RLP family.</text>
</comment>
<keyword evidence="8" id="KW-0472">Membrane</keyword>
<evidence type="ECO:0000256" key="4">
    <source>
        <dbReference type="ARBA" id="ARBA00022692"/>
    </source>
</evidence>
<dbReference type="PANTHER" id="PTHR48004:SF99">
    <property type="entry name" value="OS09G0491612 PROTEIN"/>
    <property type="match status" value="1"/>
</dbReference>
<dbReference type="FunFam" id="3.80.10.10:FF:000041">
    <property type="entry name" value="LRR receptor-like serine/threonine-protein kinase ERECTA"/>
    <property type="match status" value="1"/>
</dbReference>
<evidence type="ECO:0000256" key="9">
    <source>
        <dbReference type="ARBA" id="ARBA00023180"/>
    </source>
</evidence>
<sequence>MNTSSSSSSFPLFIFAAIIFLRCLNPTGAATCHPDDEAGLLAFKAGITRDPSGILSSWKKGTACCSWNGVTCLTGDRVTALTVAGQSDVAGSFLSGTISPSLAKLQHLDGIYFTDLKNITGSFPQFLFRLPKLIYVYIENNRLSGPLPVNIGSLSQFEAFSLEGNRFTGPIPSSISNLTRLSQLNLGNNLLTGTIPLGIANLKLMSSLNLGGNRLTGTIPDVFKSMTELRSLTLSRNRFSGNLPPSIASLSPILRFLELGQNNLSGTIPSYLSRFKALDTLDLSRNRFSGIVPKSFANLTKIFNLDLSHNLLTDPFPELFVKGIESLDLSYNQFHLKMIPKWVTSSPIIFSLKLAKCGIKMRFDDWKPAETYFYDFIDLSENEISGSPARFLNQTEYLVEFRAAGNKLRFDMGKLKFAKTLKTLDLSRNLVFGKVPATVAGLKTLNVSRNHLCGKLPATKFPASAFAGNDCLCGSPLSPCKV</sequence>
<name>E4MWE4_EUTHA</name>
<dbReference type="InterPro" id="IPR001611">
    <property type="entry name" value="Leu-rich_rpt"/>
</dbReference>
<evidence type="ECO:0000256" key="2">
    <source>
        <dbReference type="ARBA" id="ARBA00009592"/>
    </source>
</evidence>
<dbReference type="Pfam" id="PF00560">
    <property type="entry name" value="LRR_1"/>
    <property type="match status" value="2"/>
</dbReference>
<evidence type="ECO:0000256" key="1">
    <source>
        <dbReference type="ARBA" id="ARBA00004479"/>
    </source>
</evidence>
<evidence type="ECO:0000256" key="10">
    <source>
        <dbReference type="SAM" id="SignalP"/>
    </source>
</evidence>
<feature type="domain" description="Leucine-rich repeat-containing N-terminal plant-type" evidence="11">
    <location>
        <begin position="33"/>
        <end position="72"/>
    </location>
</feature>
<dbReference type="GO" id="GO:0016020">
    <property type="term" value="C:membrane"/>
    <property type="evidence" value="ECO:0007669"/>
    <property type="project" value="UniProtKB-SubCell"/>
</dbReference>
<keyword evidence="7" id="KW-1133">Transmembrane helix</keyword>
<protein>
    <submittedName>
        <fullName evidence="12">mRNA, clone: RTFL01-11-D14</fullName>
    </submittedName>
</protein>
<dbReference type="InterPro" id="IPR013210">
    <property type="entry name" value="LRR_N_plant-typ"/>
</dbReference>
<evidence type="ECO:0000256" key="7">
    <source>
        <dbReference type="ARBA" id="ARBA00022989"/>
    </source>
</evidence>
<dbReference type="AlphaFoldDB" id="E4MWE4"/>
<dbReference type="Gene3D" id="3.80.10.10">
    <property type="entry name" value="Ribonuclease Inhibitor"/>
    <property type="match status" value="2"/>
</dbReference>
<feature type="chain" id="PRO_5003186161" evidence="10">
    <location>
        <begin position="30"/>
        <end position="482"/>
    </location>
</feature>
<keyword evidence="3" id="KW-0433">Leucine-rich repeat</keyword>
<keyword evidence="4" id="KW-0812">Transmembrane</keyword>
<dbReference type="InterPro" id="IPR003591">
    <property type="entry name" value="Leu-rich_rpt_typical-subtyp"/>
</dbReference>
<dbReference type="EMBL" id="AK352841">
    <property type="protein sequence ID" value="BAJ33927.1"/>
    <property type="molecule type" value="mRNA"/>
</dbReference>
<dbReference type="PANTHER" id="PTHR48004">
    <property type="entry name" value="OS01G0149700 PROTEIN"/>
    <property type="match status" value="1"/>
</dbReference>
<dbReference type="Pfam" id="PF08263">
    <property type="entry name" value="LRRNT_2"/>
    <property type="match status" value="1"/>
</dbReference>
<keyword evidence="6" id="KW-0677">Repeat</keyword>
<accession>E4MWE4</accession>
<dbReference type="InterPro" id="IPR052941">
    <property type="entry name" value="StomDev_PlantInt_Reg"/>
</dbReference>
<dbReference type="SUPFAM" id="SSF52058">
    <property type="entry name" value="L domain-like"/>
    <property type="match status" value="2"/>
</dbReference>
<reference evidence="12" key="1">
    <citation type="journal article" date="2008" name="BMC Plant Biol.">
        <title>Large-scale collection and annotation of full-length enriched cDNAs from a model halophyte, Thellungiella halophila.</title>
        <authorList>
            <person name="Taji T."/>
            <person name="Sakurai T."/>
            <person name="Mochida K."/>
            <person name="Ishiwata A."/>
            <person name="Kurotani A."/>
            <person name="Totoki Y."/>
            <person name="Toyoda A."/>
            <person name="Sakaki Y."/>
            <person name="Seki M."/>
            <person name="Ono H."/>
            <person name="Sakata Y."/>
            <person name="Tanaka S."/>
            <person name="Shinozaki K."/>
        </authorList>
    </citation>
    <scope>NUCLEOTIDE SEQUENCE</scope>
</reference>
<reference evidence="12" key="2">
    <citation type="journal article" date="2010" name="BMC Plant Biol.">
        <title>Comparative genomic analysis of 1047 completely sequenced cDNAs from an Arabidopsis-related model halophyte, Thellungiella halophila.</title>
        <authorList>
            <person name="Taji T."/>
            <person name="Komatsu K."/>
            <person name="Katori T."/>
            <person name="Kawasaki Y."/>
            <person name="Sakata Y."/>
            <person name="Tanaka S."/>
            <person name="Kobayashi M."/>
            <person name="Toyoda A."/>
            <person name="Seki M."/>
            <person name="Shinozaki K."/>
        </authorList>
    </citation>
    <scope>NUCLEOTIDE SEQUENCE</scope>
</reference>
<evidence type="ECO:0000256" key="8">
    <source>
        <dbReference type="ARBA" id="ARBA00023136"/>
    </source>
</evidence>
<dbReference type="SMART" id="SM00369">
    <property type="entry name" value="LRR_TYP"/>
    <property type="match status" value="6"/>
</dbReference>